<dbReference type="EMBL" id="BMDO01000006">
    <property type="protein sequence ID" value="GGI51201.1"/>
    <property type="molecule type" value="Genomic_DNA"/>
</dbReference>
<dbReference type="Proteomes" id="UP000662074">
    <property type="component" value="Unassembled WGS sequence"/>
</dbReference>
<keyword evidence="2" id="KW-1185">Reference proteome</keyword>
<gene>
    <name evidence="1" type="ORF">GCM10011425_24130</name>
</gene>
<name>A0A917N1S5_9SPHI</name>
<comment type="caution">
    <text evidence="1">The sequence shown here is derived from an EMBL/GenBank/DDBJ whole genome shotgun (WGS) entry which is preliminary data.</text>
</comment>
<evidence type="ECO:0000313" key="2">
    <source>
        <dbReference type="Proteomes" id="UP000662074"/>
    </source>
</evidence>
<reference evidence="1" key="1">
    <citation type="journal article" date="2014" name="Int. J. Syst. Evol. Microbiol.">
        <title>Complete genome sequence of Corynebacterium casei LMG S-19264T (=DSM 44701T), isolated from a smear-ripened cheese.</title>
        <authorList>
            <consortium name="US DOE Joint Genome Institute (JGI-PGF)"/>
            <person name="Walter F."/>
            <person name="Albersmeier A."/>
            <person name="Kalinowski J."/>
            <person name="Ruckert C."/>
        </authorList>
    </citation>
    <scope>NUCLEOTIDE SEQUENCE</scope>
    <source>
        <strain evidence="1">CCM 8711</strain>
    </source>
</reference>
<accession>A0A917N1S5</accession>
<evidence type="ECO:0000313" key="1">
    <source>
        <dbReference type="EMBL" id="GGI51201.1"/>
    </source>
</evidence>
<reference evidence="1" key="2">
    <citation type="submission" date="2020-09" db="EMBL/GenBank/DDBJ databases">
        <authorList>
            <person name="Sun Q."/>
            <person name="Sedlacek I."/>
        </authorList>
    </citation>
    <scope>NUCLEOTIDE SEQUENCE</scope>
    <source>
        <strain evidence="1">CCM 8711</strain>
    </source>
</reference>
<proteinExistence type="predicted"/>
<sequence length="65" mass="7132">MFSVTVFTKKAETVQPIRGFKGIGVFYTKRQTLEIATGFKGVTAHLAAPGGSTSKIVHYRICEQQ</sequence>
<protein>
    <submittedName>
        <fullName evidence="1">Uncharacterized protein</fullName>
    </submittedName>
</protein>
<organism evidence="1 2">
    <name type="scientific">Mucilaginibacter galii</name>
    <dbReference type="NCBI Taxonomy" id="2005073"/>
    <lineage>
        <taxon>Bacteria</taxon>
        <taxon>Pseudomonadati</taxon>
        <taxon>Bacteroidota</taxon>
        <taxon>Sphingobacteriia</taxon>
        <taxon>Sphingobacteriales</taxon>
        <taxon>Sphingobacteriaceae</taxon>
        <taxon>Mucilaginibacter</taxon>
    </lineage>
</organism>
<dbReference type="AlphaFoldDB" id="A0A917N1S5"/>